<evidence type="ECO:0000256" key="1">
    <source>
        <dbReference type="SAM" id="MobiDB-lite"/>
    </source>
</evidence>
<name>A0ABX4R3D6_9PROT</name>
<feature type="region of interest" description="Disordered" evidence="1">
    <location>
        <begin position="148"/>
        <end position="180"/>
    </location>
</feature>
<keyword evidence="2" id="KW-0732">Signal</keyword>
<reference evidence="3 4" key="1">
    <citation type="submission" date="2017-11" db="EMBL/GenBank/DDBJ databases">
        <title>Biodiversity and function of Thalassospira species in the particle-attached aromatic-hydrocarbon-degrading consortia from the surface seawater of the China South Sea.</title>
        <authorList>
            <person name="Dong C."/>
            <person name="Liu R."/>
            <person name="Shao Z."/>
        </authorList>
    </citation>
    <scope>NUCLEOTIDE SEQUENCE [LARGE SCALE GENOMIC DNA]</scope>
    <source>
        <strain evidence="3 4">139Z-12</strain>
    </source>
</reference>
<accession>A0ABX4R3D6</accession>
<feature type="compositionally biased region" description="Basic and acidic residues" evidence="1">
    <location>
        <begin position="153"/>
        <end position="174"/>
    </location>
</feature>
<evidence type="ECO:0000313" key="3">
    <source>
        <dbReference type="EMBL" id="PKR47418.1"/>
    </source>
</evidence>
<dbReference type="Proteomes" id="UP000233365">
    <property type="component" value="Unassembled WGS sequence"/>
</dbReference>
<feature type="chain" id="PRO_5045068241" description="Copper chaperone PCu(A)C" evidence="2">
    <location>
        <begin position="23"/>
        <end position="180"/>
    </location>
</feature>
<dbReference type="Pfam" id="PF04314">
    <property type="entry name" value="PCuAC"/>
    <property type="match status" value="1"/>
</dbReference>
<protein>
    <recommendedName>
        <fullName evidence="5">Copper chaperone PCu(A)C</fullName>
    </recommendedName>
</protein>
<proteinExistence type="predicted"/>
<dbReference type="Gene3D" id="2.60.40.1890">
    <property type="entry name" value="PCu(A)C copper chaperone"/>
    <property type="match status" value="1"/>
</dbReference>
<dbReference type="PANTHER" id="PTHR36302">
    <property type="entry name" value="BLR7088 PROTEIN"/>
    <property type="match status" value="1"/>
</dbReference>
<evidence type="ECO:0000256" key="2">
    <source>
        <dbReference type="SAM" id="SignalP"/>
    </source>
</evidence>
<dbReference type="SUPFAM" id="SSF110087">
    <property type="entry name" value="DR1885-like metal-binding protein"/>
    <property type="match status" value="1"/>
</dbReference>
<keyword evidence="4" id="KW-1185">Reference proteome</keyword>
<dbReference type="InterPro" id="IPR007410">
    <property type="entry name" value="LpqE-like"/>
</dbReference>
<sequence length="180" mass="19579">MKKLFAVLATLASLFVVTNAFAADIEIKDAWAKASLGQVRNGAAFLTVVNHGGADRIIGVRSDLADKTELHTHIMANNVMKMRQVEGGIDVPMHGEVLFKPGSYHVMMMGLKKPLEQGEMVQVTLEFEKAGDIPVTIHVMDAMAKGPAGMDHGQMDHGQMDHNQMEHGQKDHGGMNHNAN</sequence>
<organism evidence="3 4">
    <name type="scientific">Thalassospira povalilytica</name>
    <dbReference type="NCBI Taxonomy" id="732237"/>
    <lineage>
        <taxon>Bacteria</taxon>
        <taxon>Pseudomonadati</taxon>
        <taxon>Pseudomonadota</taxon>
        <taxon>Alphaproteobacteria</taxon>
        <taxon>Rhodospirillales</taxon>
        <taxon>Thalassospiraceae</taxon>
        <taxon>Thalassospira</taxon>
    </lineage>
</organism>
<feature type="signal peptide" evidence="2">
    <location>
        <begin position="1"/>
        <end position="22"/>
    </location>
</feature>
<dbReference type="PANTHER" id="PTHR36302:SF1">
    <property type="entry name" value="COPPER CHAPERONE PCU(A)C"/>
    <property type="match status" value="1"/>
</dbReference>
<dbReference type="InterPro" id="IPR036182">
    <property type="entry name" value="PCuAC_sf"/>
</dbReference>
<comment type="caution">
    <text evidence="3">The sequence shown here is derived from an EMBL/GenBank/DDBJ whole genome shotgun (WGS) entry which is preliminary data.</text>
</comment>
<dbReference type="RefSeq" id="WP_101248136.1">
    <property type="nucleotide sequence ID" value="NZ_PGTS01000009.1"/>
</dbReference>
<dbReference type="EMBL" id="PGTS01000009">
    <property type="protein sequence ID" value="PKR47418.1"/>
    <property type="molecule type" value="Genomic_DNA"/>
</dbReference>
<dbReference type="InterPro" id="IPR058248">
    <property type="entry name" value="Lxx211020-like"/>
</dbReference>
<gene>
    <name evidence="3" type="ORF">CU041_19475</name>
</gene>
<evidence type="ECO:0000313" key="4">
    <source>
        <dbReference type="Proteomes" id="UP000233365"/>
    </source>
</evidence>
<evidence type="ECO:0008006" key="5">
    <source>
        <dbReference type="Google" id="ProtNLM"/>
    </source>
</evidence>